<gene>
    <name evidence="2" type="ORF">BI308_24945</name>
</gene>
<sequence>MFTKFEHFAATSLMGSPEEAPPRRDGHLYFDRDWERLAFGVAIALSKQGHYEWEDFRQQLIGKIGEWEAEHGTDDPSWDYYQRWLAALEEILVESGVLAPGELDARMTDILDACSPEQKQSELPR</sequence>
<name>A0A1L9QJL8_9CYAN</name>
<dbReference type="STRING" id="1925591.BI308_24945"/>
<dbReference type="EMBL" id="MLAW01000079">
    <property type="protein sequence ID" value="OJJ14564.1"/>
    <property type="molecule type" value="Genomic_DNA"/>
</dbReference>
<protein>
    <submittedName>
        <fullName evidence="2">Nitrile hydratase accessory protein</fullName>
    </submittedName>
</protein>
<dbReference type="InterPro" id="IPR023808">
    <property type="entry name" value="Nitrile_Hydratase_acc_put"/>
</dbReference>
<dbReference type="InterPro" id="IPR049054">
    <property type="entry name" value="CN_hydtase_beta-like_N"/>
</dbReference>
<dbReference type="SUPFAM" id="SSF50090">
    <property type="entry name" value="Electron transport accessory proteins"/>
    <property type="match status" value="1"/>
</dbReference>
<feature type="domain" description="Nitrile hydratase beta subunit-like N-terminal" evidence="1">
    <location>
        <begin position="29"/>
        <end position="116"/>
    </location>
</feature>
<dbReference type="NCBIfam" id="TIGR03889">
    <property type="entry name" value="nitrile_acc"/>
    <property type="match status" value="1"/>
</dbReference>
<keyword evidence="3" id="KW-1185">Reference proteome</keyword>
<dbReference type="InterPro" id="IPR008990">
    <property type="entry name" value="Elect_transpt_acc-like_dom_sf"/>
</dbReference>
<comment type="caution">
    <text evidence="2">The sequence shown here is derived from an EMBL/GenBank/DDBJ whole genome shotgun (WGS) entry which is preliminary data.</text>
</comment>
<dbReference type="Proteomes" id="UP000183940">
    <property type="component" value="Unassembled WGS sequence"/>
</dbReference>
<dbReference type="Pfam" id="PF21006">
    <property type="entry name" value="NHase_beta_N"/>
    <property type="match status" value="1"/>
</dbReference>
<organism evidence="2 3">
    <name type="scientific">Roseofilum reptotaenium AO1-A</name>
    <dbReference type="NCBI Taxonomy" id="1925591"/>
    <lineage>
        <taxon>Bacteria</taxon>
        <taxon>Bacillati</taxon>
        <taxon>Cyanobacteriota</taxon>
        <taxon>Cyanophyceae</taxon>
        <taxon>Desertifilales</taxon>
        <taxon>Desertifilaceae</taxon>
        <taxon>Roseofilum</taxon>
    </lineage>
</organism>
<accession>A0A1L9QJL8</accession>
<dbReference type="InterPro" id="IPR042262">
    <property type="entry name" value="CN_hydtase_beta_C"/>
</dbReference>
<proteinExistence type="predicted"/>
<dbReference type="Gene3D" id="1.10.472.20">
    <property type="entry name" value="Nitrile hydratase, beta subunit"/>
    <property type="match status" value="1"/>
</dbReference>
<reference evidence="2" key="1">
    <citation type="submission" date="2016-10" db="EMBL/GenBank/DDBJ databases">
        <title>CRISPR-Cas defence system in Roseofilum reptotaenium: evidence of a bacteriophage-cyanobacterium arms race in the coral black band disease.</title>
        <authorList>
            <person name="Buerger P."/>
            <person name="Wood-Charlson E.M."/>
            <person name="Weynberg K.D."/>
            <person name="Willis B."/>
            <person name="Van Oppen M.J."/>
        </authorList>
    </citation>
    <scope>NUCLEOTIDE SEQUENCE [LARGE SCALE GENOMIC DNA]</scope>
    <source>
        <strain evidence="2">AO1-A</strain>
    </source>
</reference>
<evidence type="ECO:0000313" key="3">
    <source>
        <dbReference type="Proteomes" id="UP000183940"/>
    </source>
</evidence>
<dbReference type="AlphaFoldDB" id="A0A1L9QJL8"/>
<evidence type="ECO:0000313" key="2">
    <source>
        <dbReference type="EMBL" id="OJJ14564.1"/>
    </source>
</evidence>
<evidence type="ECO:0000259" key="1">
    <source>
        <dbReference type="Pfam" id="PF21006"/>
    </source>
</evidence>